<dbReference type="PATRIC" id="fig|698760.3.peg.9558"/>
<keyword evidence="3" id="KW-0227">DNA damage</keyword>
<keyword evidence="7" id="KW-1185">Reference proteome</keyword>
<dbReference type="GO" id="GO:0003910">
    <property type="term" value="F:DNA ligase (ATP) activity"/>
    <property type="evidence" value="ECO:0007669"/>
    <property type="project" value="InterPro"/>
</dbReference>
<reference evidence="6 7" key="1">
    <citation type="journal article" date="2011" name="Plasmid">
        <title>Streptomyces turgidiscabies Car8 contains a modular pathogenicity island that shares virulence genes with other actinobacterial plant pathogens.</title>
        <authorList>
            <person name="Huguet-Tapia J.C."/>
            <person name="Badger J.H."/>
            <person name="Loria R."/>
            <person name="Pettis G.S."/>
        </authorList>
    </citation>
    <scope>NUCLEOTIDE SEQUENCE [LARGE SCALE GENOMIC DNA]</scope>
    <source>
        <strain evidence="6 7">Car8</strain>
    </source>
</reference>
<proteinExistence type="predicted"/>
<evidence type="ECO:0000256" key="1">
    <source>
        <dbReference type="ARBA" id="ARBA00022598"/>
    </source>
</evidence>
<dbReference type="GO" id="GO:0006260">
    <property type="term" value="P:DNA replication"/>
    <property type="evidence" value="ECO:0007669"/>
    <property type="project" value="UniProtKB-KW"/>
</dbReference>
<dbReference type="EMBL" id="AEJB01000681">
    <property type="protein sequence ID" value="ELP61475.1"/>
    <property type="molecule type" value="Genomic_DNA"/>
</dbReference>
<dbReference type="PROSITE" id="PS50160">
    <property type="entry name" value="DNA_LIGASE_A3"/>
    <property type="match status" value="1"/>
</dbReference>
<dbReference type="InterPro" id="IPR050326">
    <property type="entry name" value="NAD_dep_DNA_ligaseB"/>
</dbReference>
<dbReference type="PANTHER" id="PTHR47810:SF1">
    <property type="entry name" value="DNA LIGASE B"/>
    <property type="match status" value="1"/>
</dbReference>
<dbReference type="PANTHER" id="PTHR47810">
    <property type="entry name" value="DNA LIGASE"/>
    <property type="match status" value="1"/>
</dbReference>
<evidence type="ECO:0000256" key="3">
    <source>
        <dbReference type="ARBA" id="ARBA00022763"/>
    </source>
</evidence>
<organism evidence="6 7">
    <name type="scientific">Streptomyces turgidiscabies (strain Car8)</name>
    <dbReference type="NCBI Taxonomy" id="698760"/>
    <lineage>
        <taxon>Bacteria</taxon>
        <taxon>Bacillati</taxon>
        <taxon>Actinomycetota</taxon>
        <taxon>Actinomycetes</taxon>
        <taxon>Kitasatosporales</taxon>
        <taxon>Streptomycetaceae</taxon>
        <taxon>Streptomyces</taxon>
    </lineage>
</organism>
<dbReference type="GO" id="GO:0006281">
    <property type="term" value="P:DNA repair"/>
    <property type="evidence" value="ECO:0007669"/>
    <property type="project" value="UniProtKB-KW"/>
</dbReference>
<accession>L7ESW3</accession>
<dbReference type="SUPFAM" id="SSF56091">
    <property type="entry name" value="DNA ligase/mRNA capping enzyme, catalytic domain"/>
    <property type="match status" value="1"/>
</dbReference>
<evidence type="ECO:0000259" key="5">
    <source>
        <dbReference type="PROSITE" id="PS50160"/>
    </source>
</evidence>
<dbReference type="GO" id="GO:0006310">
    <property type="term" value="P:DNA recombination"/>
    <property type="evidence" value="ECO:0007669"/>
    <property type="project" value="InterPro"/>
</dbReference>
<dbReference type="Pfam" id="PF01068">
    <property type="entry name" value="DNA_ligase_A_M"/>
    <property type="match status" value="1"/>
</dbReference>
<dbReference type="Proteomes" id="UP000010931">
    <property type="component" value="Unassembled WGS sequence"/>
</dbReference>
<keyword evidence="2" id="KW-0235">DNA replication</keyword>
<feature type="domain" description="ATP-dependent DNA ligase family profile" evidence="5">
    <location>
        <begin position="111"/>
        <end position="197"/>
    </location>
</feature>
<dbReference type="GeneID" id="97404649"/>
<evidence type="ECO:0000313" key="7">
    <source>
        <dbReference type="Proteomes" id="UP000010931"/>
    </source>
</evidence>
<protein>
    <submittedName>
        <fullName evidence="6">ATP-dependent DNA ligase domain protein</fullName>
    </submittedName>
</protein>
<dbReference type="AlphaFoldDB" id="L7ESW3"/>
<sequence length="291" mass="31468">MEFPVEVALAELAPVLPATPGWWYEMKLDGHRTVMWRTAESVRLQARSGRDVTATWMDIALPGMDMPPGVVLDGEAVVVVDKRISFEAAQSRAASAPARARQLAEQHPALYIVWDVLALPTGDVRGRPYVERRAMMLDVLAGLSSPSPIQAVSATDDLSVAQDWYDSLQNTGVEGVVAKLGTSPYRAGRASSWKKIRHTETTDAAVVGYTGPAKRPKALVVRLPDGRVRLTRAIGTQLAAQVAAQLPLPESRRTAAALGTGEVYTTVVVDLMVEVLADTTRHAVVSVTRLR</sequence>
<name>L7ESW3_STRT8</name>
<gene>
    <name evidence="6" type="ORF">STRTUCAR8_03677</name>
</gene>
<evidence type="ECO:0000256" key="2">
    <source>
        <dbReference type="ARBA" id="ARBA00022705"/>
    </source>
</evidence>
<keyword evidence="4" id="KW-0234">DNA repair</keyword>
<dbReference type="InterPro" id="IPR012310">
    <property type="entry name" value="DNA_ligase_ATP-dep_cent"/>
</dbReference>
<dbReference type="Gene3D" id="3.30.1490.70">
    <property type="match status" value="1"/>
</dbReference>
<comment type="caution">
    <text evidence="6">The sequence shown here is derived from an EMBL/GenBank/DDBJ whole genome shotgun (WGS) entry which is preliminary data.</text>
</comment>
<evidence type="ECO:0000256" key="4">
    <source>
        <dbReference type="ARBA" id="ARBA00023204"/>
    </source>
</evidence>
<evidence type="ECO:0000313" key="6">
    <source>
        <dbReference type="EMBL" id="ELP61475.1"/>
    </source>
</evidence>
<keyword evidence="1 6" id="KW-0436">Ligase</keyword>
<dbReference type="GO" id="GO:0005524">
    <property type="term" value="F:ATP binding"/>
    <property type="evidence" value="ECO:0007669"/>
    <property type="project" value="InterPro"/>
</dbReference>
<dbReference type="Gene3D" id="3.30.470.30">
    <property type="entry name" value="DNA ligase/mRNA capping enzyme"/>
    <property type="match status" value="1"/>
</dbReference>
<dbReference type="RefSeq" id="WP_006383602.1">
    <property type="nucleotide sequence ID" value="NZ_AEJB01000681.1"/>
</dbReference>
<dbReference type="STRING" id="85558.T45_00354"/>